<protein>
    <submittedName>
        <fullName evidence="1">31523_t:CDS:1</fullName>
    </submittedName>
</protein>
<gene>
    <name evidence="1" type="ORF">RPERSI_LOCUS22752</name>
</gene>
<dbReference type="EMBL" id="CAJVQC010069508">
    <property type="protein sequence ID" value="CAG8808966.1"/>
    <property type="molecule type" value="Genomic_DNA"/>
</dbReference>
<accession>A0ACA9RV18</accession>
<comment type="caution">
    <text evidence="1">The sequence shown here is derived from an EMBL/GenBank/DDBJ whole genome shotgun (WGS) entry which is preliminary data.</text>
</comment>
<feature type="non-terminal residue" evidence="1">
    <location>
        <position position="111"/>
    </location>
</feature>
<reference evidence="1" key="1">
    <citation type="submission" date="2021-06" db="EMBL/GenBank/DDBJ databases">
        <authorList>
            <person name="Kallberg Y."/>
            <person name="Tangrot J."/>
            <person name="Rosling A."/>
        </authorList>
    </citation>
    <scope>NUCLEOTIDE SEQUENCE</scope>
    <source>
        <strain evidence="1">MA461A</strain>
    </source>
</reference>
<dbReference type="Proteomes" id="UP000789920">
    <property type="component" value="Unassembled WGS sequence"/>
</dbReference>
<name>A0ACA9RV18_9GLOM</name>
<keyword evidence="2" id="KW-1185">Reference proteome</keyword>
<sequence>LDENKDDYQSSQDDDNYNTEFRDPEDASTKDATNNPIQELFNCIFVNNSLTCASPIEKLYYSAKIYPDICHLCGSFKIPNVAISKGLQPICHECVGVGGSKKYYEWKPTSE</sequence>
<feature type="non-terminal residue" evidence="1">
    <location>
        <position position="1"/>
    </location>
</feature>
<proteinExistence type="predicted"/>
<evidence type="ECO:0000313" key="2">
    <source>
        <dbReference type="Proteomes" id="UP000789920"/>
    </source>
</evidence>
<organism evidence="1 2">
    <name type="scientific">Racocetra persica</name>
    <dbReference type="NCBI Taxonomy" id="160502"/>
    <lineage>
        <taxon>Eukaryota</taxon>
        <taxon>Fungi</taxon>
        <taxon>Fungi incertae sedis</taxon>
        <taxon>Mucoromycota</taxon>
        <taxon>Glomeromycotina</taxon>
        <taxon>Glomeromycetes</taxon>
        <taxon>Diversisporales</taxon>
        <taxon>Gigasporaceae</taxon>
        <taxon>Racocetra</taxon>
    </lineage>
</organism>
<evidence type="ECO:0000313" key="1">
    <source>
        <dbReference type="EMBL" id="CAG8808966.1"/>
    </source>
</evidence>